<evidence type="ECO:0000313" key="2">
    <source>
        <dbReference type="Proteomes" id="UP001528673"/>
    </source>
</evidence>
<organism evidence="1 2">
    <name type="scientific">Curvibacter cyanobacteriorum</name>
    <dbReference type="NCBI Taxonomy" id="3026422"/>
    <lineage>
        <taxon>Bacteria</taxon>
        <taxon>Pseudomonadati</taxon>
        <taxon>Pseudomonadota</taxon>
        <taxon>Betaproteobacteria</taxon>
        <taxon>Burkholderiales</taxon>
        <taxon>Comamonadaceae</taxon>
        <taxon>Curvibacter</taxon>
    </lineage>
</organism>
<dbReference type="Proteomes" id="UP001528673">
    <property type="component" value="Unassembled WGS sequence"/>
</dbReference>
<name>A0ABT5MV41_9BURK</name>
<protein>
    <recommendedName>
        <fullName evidence="3">DNA transfer protein</fullName>
    </recommendedName>
</protein>
<gene>
    <name evidence="1" type="ORF">PSQ40_04975</name>
</gene>
<comment type="caution">
    <text evidence="1">The sequence shown here is derived from an EMBL/GenBank/DDBJ whole genome shotgun (WGS) entry which is preliminary data.</text>
</comment>
<keyword evidence="2" id="KW-1185">Reference proteome</keyword>
<dbReference type="RefSeq" id="WP_273949245.1">
    <property type="nucleotide sequence ID" value="NZ_JAQSIP010000002.1"/>
</dbReference>
<dbReference type="EMBL" id="JAQSIP010000002">
    <property type="protein sequence ID" value="MDD0837919.1"/>
    <property type="molecule type" value="Genomic_DNA"/>
</dbReference>
<evidence type="ECO:0000313" key="1">
    <source>
        <dbReference type="EMBL" id="MDD0837919.1"/>
    </source>
</evidence>
<proteinExistence type="predicted"/>
<sequence>MSDDDLLAALPARKPAGGNPGILEGAGMGLARGVKDVIDTGAHALASGFDSLMGTKEADRIKASDAAGAQAFEQRYGDSTAASIGRVGGQVLATAPIGGAAGALVKGGAAVGALPKGAAALGDAIASGGIGGSGAGVATRMAGGAINGGLTSAAVDPSTVDAGAGIGAALPALVSGAGRVGQAVGAAVAPFTRSGQDGIVGKTMRSMATDPDAAAAAMRAASEVIPGSIPTAAAASGDVGLSGLQRGLINKSPSFASDMAARTADQNAARTAALEAIAGNEGKISLAEEARDAATAAMREDVLARAGVLDAKPMQAQLDAMLKDPNNAGLLSRKAIRDFKKQLNEVSVNGSVDSRALYALRKDLNDILGGKLQGESGNLKYASGQLIGIKGMIDDAIDMASNRVPMASGTSLGAPQSQLAGAQSAAVGQAAPSWRGYLSTYADMSKPIEQMKALQDVFKSIQTGTVDTAGRPIISPAMLNNQLKNKLPELKKKLTEEQIQVLRNLQADLNAATLANNAGRAVGSNTVQNLAGDQMINGLLGSAGNATPIKSLVGNVMRLPYARANEMVENRLAEAMLDPQVAAKLMTKAEKKSALERMRELPAAANFGRAFPVLANPSLDR</sequence>
<reference evidence="1 2" key="1">
    <citation type="submission" date="2023-02" db="EMBL/GenBank/DDBJ databases">
        <title>Bacterial whole genomic sequence of Curvibacter sp. HBC61.</title>
        <authorList>
            <person name="Le V."/>
            <person name="Ko S.-R."/>
            <person name="Ahn C.-Y."/>
            <person name="Oh H.-M."/>
        </authorList>
    </citation>
    <scope>NUCLEOTIDE SEQUENCE [LARGE SCALE GENOMIC DNA]</scope>
    <source>
        <strain evidence="1 2">HBC61</strain>
    </source>
</reference>
<evidence type="ECO:0008006" key="3">
    <source>
        <dbReference type="Google" id="ProtNLM"/>
    </source>
</evidence>
<accession>A0ABT5MV41</accession>